<evidence type="ECO:0000313" key="1">
    <source>
        <dbReference type="EMBL" id="QNB45030.1"/>
    </source>
</evidence>
<accession>A0A7G6DYX6</accession>
<dbReference type="EMBL" id="CP045798">
    <property type="protein sequence ID" value="QNB45030.1"/>
    <property type="molecule type" value="Genomic_DNA"/>
</dbReference>
<reference evidence="1 2" key="1">
    <citation type="journal article" date="2019" name="Front. Microbiol.">
        <title>Thermoanaerosceptrum fracticalcis gen. nov. sp. nov., a Novel Fumarate-Fermenting Microorganism From a Deep Fractured Carbonate Aquifer of the US Great Basin.</title>
        <authorList>
            <person name="Hamilton-Brehm S.D."/>
            <person name="Stewart L.E."/>
            <person name="Zavarin M."/>
            <person name="Caldwell M."/>
            <person name="Lawson P.A."/>
            <person name="Onstott T.C."/>
            <person name="Grzymski J."/>
            <person name="Neveux I."/>
            <person name="Lollar B.S."/>
            <person name="Russell C.E."/>
            <person name="Moser D.P."/>
        </authorList>
    </citation>
    <scope>NUCLEOTIDE SEQUENCE [LARGE SCALE GENOMIC DNA]</scope>
    <source>
        <strain evidence="1 2">DRI-13</strain>
    </source>
</reference>
<evidence type="ECO:0008006" key="3">
    <source>
        <dbReference type="Google" id="ProtNLM"/>
    </source>
</evidence>
<sequence>MSKGKVKKVFPGNNTSVGFYSFYDYIIKPDAKRIFVIKGGPGVGKSTMMKNIGETLVEKGFDVEFHCCSSDNGSLDGVVIPALNVALIDGTAPHIVDPKNPGAVDEIVHLGDYWNEEKMVKAKEEIIRCNKRVGRLFKIAYSYLKEAKVAHDELASYYEEATNWGAVNKLIWEVNAKLFAGVTPQFAKTAEIRRLFASANTPGGAVHYIDTILRDAKQLYMLKGEPGTGMEKLLDAVLEEGVRLGLNCEAYHCPFDPSKLELLYYPKFRKAVLRLTERLAFDPNSLPDLQVQEVFDFNEFVNPDVVKIYAEEIADAKARIAANFQRAWKKIKEAKAVHDDMEKYYIPAMDFAAIDKKKEEILHRILALAAVAAK</sequence>
<evidence type="ECO:0000313" key="2">
    <source>
        <dbReference type="Proteomes" id="UP000515847"/>
    </source>
</evidence>
<name>A0A7G6DYX6_THEFR</name>
<dbReference type="SUPFAM" id="SSF52540">
    <property type="entry name" value="P-loop containing nucleoside triphosphate hydrolases"/>
    <property type="match status" value="2"/>
</dbReference>
<dbReference type="OrthoDB" id="9781752at2"/>
<organism evidence="1 2">
    <name type="scientific">Thermanaerosceptrum fracticalcis</name>
    <dbReference type="NCBI Taxonomy" id="1712410"/>
    <lineage>
        <taxon>Bacteria</taxon>
        <taxon>Bacillati</taxon>
        <taxon>Bacillota</taxon>
        <taxon>Clostridia</taxon>
        <taxon>Eubacteriales</taxon>
        <taxon>Peptococcaceae</taxon>
        <taxon>Thermanaerosceptrum</taxon>
    </lineage>
</organism>
<dbReference type="AlphaFoldDB" id="A0A7G6DYX6"/>
<dbReference type="InterPro" id="IPR027417">
    <property type="entry name" value="P-loop_NTPase"/>
</dbReference>
<dbReference type="KEGG" id="tfr:BR63_01040"/>
<keyword evidence="2" id="KW-1185">Reference proteome</keyword>
<dbReference type="CDD" id="cd01983">
    <property type="entry name" value="SIMIBI"/>
    <property type="match status" value="1"/>
</dbReference>
<dbReference type="Proteomes" id="UP000515847">
    <property type="component" value="Chromosome"/>
</dbReference>
<protein>
    <recommendedName>
        <fullName evidence="3">ATPase</fullName>
    </recommendedName>
</protein>
<dbReference type="RefSeq" id="WP_034425622.1">
    <property type="nucleotide sequence ID" value="NZ_CP045798.1"/>
</dbReference>
<gene>
    <name evidence="1" type="ORF">BR63_01040</name>
</gene>
<proteinExistence type="predicted"/>